<dbReference type="Proteomes" id="UP000068016">
    <property type="component" value="Unassembled WGS sequence"/>
</dbReference>
<evidence type="ECO:0000313" key="2">
    <source>
        <dbReference type="EMBL" id="KAB0684856.1"/>
    </source>
</evidence>
<dbReference type="RefSeq" id="WP_060296751.1">
    <property type="nucleotide sequence ID" value="NZ_CABVPO010000004.1"/>
</dbReference>
<accession>A0A107I5W8</accession>
<dbReference type="AlphaFoldDB" id="A0A107I5W8"/>
<dbReference type="EMBL" id="LPLZ01000050">
    <property type="protein sequence ID" value="KWN13838.1"/>
    <property type="molecule type" value="Genomic_DNA"/>
</dbReference>
<dbReference type="EMBL" id="VZOL01000047">
    <property type="protein sequence ID" value="KAB0684856.1"/>
    <property type="molecule type" value="Genomic_DNA"/>
</dbReference>
<protein>
    <submittedName>
        <fullName evidence="2">H-NS histone family protein</fullName>
    </submittedName>
</protein>
<comment type="caution">
    <text evidence="3">The sequence shown here is derived from an EMBL/GenBank/DDBJ whole genome shotgun (WGS) entry which is preliminary data.</text>
</comment>
<dbReference type="SUPFAM" id="SSF81273">
    <property type="entry name" value="H-NS histone-like proteins"/>
    <property type="match status" value="1"/>
</dbReference>
<sequence length="97" mass="11743">MTEFYNYLNRKASLEAQINEERFLCRNKVLSEILIAIEEFKFVPDEVFPRTEKRKVRPRYFDPKTGAIWSGRGKEPHWIRGKDRRMFELESDSLQMK</sequence>
<dbReference type="Pfam" id="PF00816">
    <property type="entry name" value="Histone_HNS"/>
    <property type="match status" value="1"/>
</dbReference>
<evidence type="ECO:0000259" key="1">
    <source>
        <dbReference type="Pfam" id="PF00816"/>
    </source>
</evidence>
<proteinExistence type="predicted"/>
<dbReference type="Gene3D" id="4.10.430.30">
    <property type="match status" value="1"/>
</dbReference>
<dbReference type="Proteomes" id="UP000473571">
    <property type="component" value="Unassembled WGS sequence"/>
</dbReference>
<dbReference type="InterPro" id="IPR027444">
    <property type="entry name" value="H-NS_C_dom"/>
</dbReference>
<name>A0A107I5W8_9BURK</name>
<gene>
    <name evidence="2" type="ORF">F7R13_06945</name>
    <name evidence="3" type="ORF">WT83_18680</name>
</gene>
<evidence type="ECO:0000313" key="3">
    <source>
        <dbReference type="EMBL" id="KWN13838.1"/>
    </source>
</evidence>
<organism evidence="3 4">
    <name type="scientific">Burkholderia territorii</name>
    <dbReference type="NCBI Taxonomy" id="1503055"/>
    <lineage>
        <taxon>Bacteria</taxon>
        <taxon>Pseudomonadati</taxon>
        <taxon>Pseudomonadota</taxon>
        <taxon>Betaproteobacteria</taxon>
        <taxon>Burkholderiales</taxon>
        <taxon>Burkholderiaceae</taxon>
        <taxon>Burkholderia</taxon>
        <taxon>Burkholderia cepacia complex</taxon>
    </lineage>
</organism>
<reference evidence="3 4" key="1">
    <citation type="submission" date="2015-11" db="EMBL/GenBank/DDBJ databases">
        <title>Expanding the genomic diversity of Burkholderia species for the development of highly accurate diagnostics.</title>
        <authorList>
            <person name="Sahl J."/>
            <person name="Keim P."/>
            <person name="Wagner D."/>
        </authorList>
    </citation>
    <scope>NUCLEOTIDE SEQUENCE [LARGE SCALE GENOMIC DNA]</scope>
    <source>
        <strain evidence="3 4">MSMB793WGS</strain>
    </source>
</reference>
<dbReference type="GO" id="GO:0003677">
    <property type="term" value="F:DNA binding"/>
    <property type="evidence" value="ECO:0007669"/>
    <property type="project" value="InterPro"/>
</dbReference>
<evidence type="ECO:0000313" key="4">
    <source>
        <dbReference type="Proteomes" id="UP000068016"/>
    </source>
</evidence>
<evidence type="ECO:0000313" key="5">
    <source>
        <dbReference type="Proteomes" id="UP000473571"/>
    </source>
</evidence>
<reference evidence="2 5" key="2">
    <citation type="submission" date="2019-09" db="EMBL/GenBank/DDBJ databases">
        <title>Draft genome sequences of 48 bacterial type strains from the CCUG.</title>
        <authorList>
            <person name="Tunovic T."/>
            <person name="Pineiro-Iglesias B."/>
            <person name="Unosson C."/>
            <person name="Inganas E."/>
            <person name="Ohlen M."/>
            <person name="Cardew S."/>
            <person name="Jensie-Markopoulos S."/>
            <person name="Salva-Serra F."/>
            <person name="Jaen-Luchoro D."/>
            <person name="Karlsson R."/>
            <person name="Svensson-Stadler L."/>
            <person name="Chun J."/>
            <person name="Moore E."/>
        </authorList>
    </citation>
    <scope>NUCLEOTIDE SEQUENCE [LARGE SCALE GENOMIC DNA]</scope>
    <source>
        <strain evidence="2 5">CCUG 65687</strain>
    </source>
</reference>
<feature type="domain" description="DNA-binding protein H-NS-like C-terminal" evidence="1">
    <location>
        <begin position="58"/>
        <end position="88"/>
    </location>
</feature>